<evidence type="ECO:0000313" key="3">
    <source>
        <dbReference type="Proteomes" id="UP000835242"/>
    </source>
</evidence>
<dbReference type="AlphaFoldDB" id="A0AAU9I733"/>
<organism evidence="2 3">
    <name type="scientific">Xanthomonas arboricola</name>
    <dbReference type="NCBI Taxonomy" id="56448"/>
    <lineage>
        <taxon>Bacteria</taxon>
        <taxon>Pseudomonadati</taxon>
        <taxon>Pseudomonadota</taxon>
        <taxon>Gammaproteobacteria</taxon>
        <taxon>Lysobacterales</taxon>
        <taxon>Lysobacteraceae</taxon>
        <taxon>Xanthomonas</taxon>
    </lineage>
</organism>
<dbReference type="GO" id="GO:0003677">
    <property type="term" value="F:DNA binding"/>
    <property type="evidence" value="ECO:0007669"/>
    <property type="project" value="InterPro"/>
</dbReference>
<dbReference type="Proteomes" id="UP000835242">
    <property type="component" value="Chromosome"/>
</dbReference>
<dbReference type="CDD" id="cd00093">
    <property type="entry name" value="HTH_XRE"/>
    <property type="match status" value="1"/>
</dbReference>
<dbReference type="InterPro" id="IPR001387">
    <property type="entry name" value="Cro/C1-type_HTH"/>
</dbReference>
<sequence length="145" mass="16103">MAATPFTDGFADRLRNARERAGLTQRELGSEAEVNYSQISRYEQGIAFPRPGVLLKLAQALGTSIEHLRDAERMEEVQVYFGDDDDPLSINVSMADMRLVKEGAKKNGRSFEEEFKALIRAGMSVLADESELVLGSEAPAPKRKR</sequence>
<dbReference type="Pfam" id="PF13560">
    <property type="entry name" value="HTH_31"/>
    <property type="match status" value="1"/>
</dbReference>
<evidence type="ECO:0000313" key="2">
    <source>
        <dbReference type="EMBL" id="CAE6837690.1"/>
    </source>
</evidence>
<dbReference type="InterPro" id="IPR010982">
    <property type="entry name" value="Lambda_DNA-bd_dom_sf"/>
</dbReference>
<dbReference type="Gene3D" id="1.10.260.40">
    <property type="entry name" value="lambda repressor-like DNA-binding domains"/>
    <property type="match status" value="1"/>
</dbReference>
<feature type="domain" description="HTH cro/C1-type" evidence="1">
    <location>
        <begin position="14"/>
        <end position="68"/>
    </location>
</feature>
<dbReference type="SMART" id="SM00530">
    <property type="entry name" value="HTH_XRE"/>
    <property type="match status" value="1"/>
</dbReference>
<reference evidence="2 3" key="1">
    <citation type="submission" date="2021-02" db="EMBL/GenBank/DDBJ databases">
        <authorList>
            <person name="Pothier F. J."/>
        </authorList>
    </citation>
    <scope>NUCLEOTIDE SEQUENCE [LARGE SCALE GENOMIC DNA]</scope>
    <source>
        <strain evidence="2 3">1314c</strain>
    </source>
</reference>
<name>A0AAU9I733_9XANT</name>
<accession>A0AAU9I733</accession>
<gene>
    <name evidence="2" type="ORF">XA1314C_37430</name>
</gene>
<dbReference type="SUPFAM" id="SSF47413">
    <property type="entry name" value="lambda repressor-like DNA-binding domains"/>
    <property type="match status" value="1"/>
</dbReference>
<dbReference type="EMBL" id="HG992337">
    <property type="protein sequence ID" value="CAE6837690.1"/>
    <property type="molecule type" value="Genomic_DNA"/>
</dbReference>
<proteinExistence type="predicted"/>
<protein>
    <recommendedName>
        <fullName evidence="1">HTH cro/C1-type domain-containing protein</fullName>
    </recommendedName>
</protein>
<evidence type="ECO:0000259" key="1">
    <source>
        <dbReference type="PROSITE" id="PS50943"/>
    </source>
</evidence>
<dbReference type="RefSeq" id="WP_228600140.1">
    <property type="nucleotide sequence ID" value="NZ_HG992337.1"/>
</dbReference>
<dbReference type="EMBL" id="HG992337">
    <property type="protein sequence ID" value="CAE6837711.1"/>
    <property type="molecule type" value="Genomic_DNA"/>
</dbReference>
<dbReference type="PROSITE" id="PS50943">
    <property type="entry name" value="HTH_CROC1"/>
    <property type="match status" value="1"/>
</dbReference>